<comment type="caution">
    <text evidence="1">The sequence shown here is derived from an EMBL/GenBank/DDBJ whole genome shotgun (WGS) entry which is preliminary data.</text>
</comment>
<sequence>MILKTEEKKDAITNPVDSLQNKWKGSWLTNIGTMQLNQEGNFINGTIIQNGKEYAIEGSISNGVFRGSILLPSESSIFGDITSFEMNMSSDGRSINFKSFGMNTKLKGLNGTKAIKQ</sequence>
<evidence type="ECO:0000313" key="1">
    <source>
        <dbReference type="EMBL" id="MPN20275.1"/>
    </source>
</evidence>
<gene>
    <name evidence="1" type="ORF">SDC9_167653</name>
</gene>
<dbReference type="EMBL" id="VSSQ01067982">
    <property type="protein sequence ID" value="MPN20275.1"/>
    <property type="molecule type" value="Genomic_DNA"/>
</dbReference>
<accession>A0A645G0V4</accession>
<name>A0A645G0V4_9ZZZZ</name>
<proteinExistence type="predicted"/>
<evidence type="ECO:0008006" key="2">
    <source>
        <dbReference type="Google" id="ProtNLM"/>
    </source>
</evidence>
<dbReference type="AlphaFoldDB" id="A0A645G0V4"/>
<protein>
    <recommendedName>
        <fullName evidence="2">DUF1579 domain-containing protein</fullName>
    </recommendedName>
</protein>
<reference evidence="1" key="1">
    <citation type="submission" date="2019-08" db="EMBL/GenBank/DDBJ databases">
        <authorList>
            <person name="Kucharzyk K."/>
            <person name="Murdoch R.W."/>
            <person name="Higgins S."/>
            <person name="Loffler F."/>
        </authorList>
    </citation>
    <scope>NUCLEOTIDE SEQUENCE</scope>
</reference>
<organism evidence="1">
    <name type="scientific">bioreactor metagenome</name>
    <dbReference type="NCBI Taxonomy" id="1076179"/>
    <lineage>
        <taxon>unclassified sequences</taxon>
        <taxon>metagenomes</taxon>
        <taxon>ecological metagenomes</taxon>
    </lineage>
</organism>